<accession>A0AAD6LHD3</accession>
<gene>
    <name evidence="7" type="ORF">NC653_038702</name>
</gene>
<dbReference type="GO" id="GO:0060320">
    <property type="term" value="P:rejection of self pollen"/>
    <property type="evidence" value="ECO:0007669"/>
    <property type="project" value="UniProtKB-KW"/>
</dbReference>
<dbReference type="Proteomes" id="UP001164929">
    <property type="component" value="Chromosome 17"/>
</dbReference>
<dbReference type="InterPro" id="IPR006016">
    <property type="entry name" value="UspA"/>
</dbReference>
<reference evidence="7" key="1">
    <citation type="journal article" date="2023" name="Mol. Ecol. Resour.">
        <title>Chromosome-level genome assembly of a triploid poplar Populus alba 'Berolinensis'.</title>
        <authorList>
            <person name="Chen S."/>
            <person name="Yu Y."/>
            <person name="Wang X."/>
            <person name="Wang S."/>
            <person name="Zhang T."/>
            <person name="Zhou Y."/>
            <person name="He R."/>
            <person name="Meng N."/>
            <person name="Wang Y."/>
            <person name="Liu W."/>
            <person name="Liu Z."/>
            <person name="Liu J."/>
            <person name="Guo Q."/>
            <person name="Huang H."/>
            <person name="Sederoff R.R."/>
            <person name="Wang G."/>
            <person name="Qu G."/>
            <person name="Chen S."/>
        </authorList>
    </citation>
    <scope>NUCLEOTIDE SEQUENCE</scope>
    <source>
        <strain evidence="7">SC-2020</strain>
    </source>
</reference>
<evidence type="ECO:0000313" key="8">
    <source>
        <dbReference type="Proteomes" id="UP001164929"/>
    </source>
</evidence>
<dbReference type="PANTHER" id="PTHR46100">
    <property type="entry name" value="IMP2'P"/>
    <property type="match status" value="1"/>
</dbReference>
<comment type="subcellular location">
    <subcellularLocation>
        <location evidence="1">Secreted</location>
    </subcellularLocation>
</comment>
<evidence type="ECO:0000256" key="1">
    <source>
        <dbReference type="ARBA" id="ARBA00004613"/>
    </source>
</evidence>
<dbReference type="PANTHER" id="PTHR46100:SF1">
    <property type="entry name" value="OS02G0773200 PROTEIN"/>
    <property type="match status" value="1"/>
</dbReference>
<dbReference type="AlphaFoldDB" id="A0AAD6LHD3"/>
<sequence>MGKARTFGVGMDYSPASKAALRWAAENLIDEGDRVILIQAQPPKADHTRKQLFEDNGSPLVPLEEFREINYSKQYGLTHDPEVLDILDTVSKTKGAKVVAKVYWGDPREKLIDSVDDLKLDSLVIGSRGLGAIKRALSVLFTLFTAMSDACWTKRTYLTLTNDLGPGLQLSLHCKSGSVDLGQQHLSLQGSWSFDFCSSFWGVTSYFCNVVWNGGNKWFDVYTGKRDSFICGECGWSIRPTGPCRDHGGKGFELMYNFLDVSDKLFSERVLMS</sequence>
<dbReference type="Pfam" id="PF00582">
    <property type="entry name" value="Usp"/>
    <property type="match status" value="1"/>
</dbReference>
<dbReference type="SUPFAM" id="SSF52402">
    <property type="entry name" value="Adenine nucleotide alpha hydrolases-like"/>
    <property type="match status" value="1"/>
</dbReference>
<proteinExistence type="inferred from homology"/>
<dbReference type="InterPro" id="IPR010264">
    <property type="entry name" value="Self-incomp_S1"/>
</dbReference>
<evidence type="ECO:0000313" key="7">
    <source>
        <dbReference type="EMBL" id="KAJ6960757.1"/>
    </source>
</evidence>
<dbReference type="EMBL" id="JAQIZT010000017">
    <property type="protein sequence ID" value="KAJ6960757.1"/>
    <property type="molecule type" value="Genomic_DNA"/>
</dbReference>
<dbReference type="GO" id="GO:0005576">
    <property type="term" value="C:extracellular region"/>
    <property type="evidence" value="ECO:0007669"/>
    <property type="project" value="UniProtKB-SubCell"/>
</dbReference>
<feature type="domain" description="UspA" evidence="6">
    <location>
        <begin position="5"/>
        <end position="137"/>
    </location>
</feature>
<dbReference type="CDD" id="cd23659">
    <property type="entry name" value="USP_At3g01520-like"/>
    <property type="match status" value="1"/>
</dbReference>
<comment type="similarity">
    <text evidence="2">Belongs to the plant self-incompatibility (S1) protein family.</text>
</comment>
<dbReference type="InterPro" id="IPR014729">
    <property type="entry name" value="Rossmann-like_a/b/a_fold"/>
</dbReference>
<protein>
    <recommendedName>
        <fullName evidence="6">UspA domain-containing protein</fullName>
    </recommendedName>
</protein>
<keyword evidence="4" id="KW-0964">Secreted</keyword>
<evidence type="ECO:0000256" key="4">
    <source>
        <dbReference type="ARBA" id="ARBA00022525"/>
    </source>
</evidence>
<keyword evidence="8" id="KW-1185">Reference proteome</keyword>
<keyword evidence="5" id="KW-0732">Signal</keyword>
<dbReference type="Pfam" id="PF05938">
    <property type="entry name" value="Self-incomp_S1"/>
    <property type="match status" value="1"/>
</dbReference>
<keyword evidence="3" id="KW-0713">Self-incompatibility</keyword>
<evidence type="ECO:0000259" key="6">
    <source>
        <dbReference type="Pfam" id="PF00582"/>
    </source>
</evidence>
<evidence type="ECO:0000256" key="3">
    <source>
        <dbReference type="ARBA" id="ARBA00022471"/>
    </source>
</evidence>
<dbReference type="Gene3D" id="3.40.50.620">
    <property type="entry name" value="HUPs"/>
    <property type="match status" value="1"/>
</dbReference>
<name>A0AAD6LHD3_9ROSI</name>
<organism evidence="7 8">
    <name type="scientific">Populus alba x Populus x berolinensis</name>
    <dbReference type="NCBI Taxonomy" id="444605"/>
    <lineage>
        <taxon>Eukaryota</taxon>
        <taxon>Viridiplantae</taxon>
        <taxon>Streptophyta</taxon>
        <taxon>Embryophyta</taxon>
        <taxon>Tracheophyta</taxon>
        <taxon>Spermatophyta</taxon>
        <taxon>Magnoliopsida</taxon>
        <taxon>eudicotyledons</taxon>
        <taxon>Gunneridae</taxon>
        <taxon>Pentapetalae</taxon>
        <taxon>rosids</taxon>
        <taxon>fabids</taxon>
        <taxon>Malpighiales</taxon>
        <taxon>Salicaceae</taxon>
        <taxon>Saliceae</taxon>
        <taxon>Populus</taxon>
    </lineage>
</organism>
<evidence type="ECO:0000256" key="2">
    <source>
        <dbReference type="ARBA" id="ARBA00005581"/>
    </source>
</evidence>
<evidence type="ECO:0000256" key="5">
    <source>
        <dbReference type="ARBA" id="ARBA00022729"/>
    </source>
</evidence>
<comment type="caution">
    <text evidence="7">The sequence shown here is derived from an EMBL/GenBank/DDBJ whole genome shotgun (WGS) entry which is preliminary data.</text>
</comment>